<dbReference type="AlphaFoldDB" id="A0A4Q2TF48"/>
<reference evidence="3 4" key="1">
    <citation type="submission" date="2019-01" db="EMBL/GenBank/DDBJ databases">
        <authorList>
            <person name="Deng T."/>
        </authorList>
    </citation>
    <scope>NUCLEOTIDE SEQUENCE [LARGE SCALE GENOMIC DNA]</scope>
    <source>
        <strain evidence="3 4">F8825</strain>
    </source>
</reference>
<dbReference type="GO" id="GO:0009297">
    <property type="term" value="P:pilus assembly"/>
    <property type="evidence" value="ECO:0007669"/>
    <property type="project" value="InterPro"/>
</dbReference>
<evidence type="ECO:0000313" key="3">
    <source>
        <dbReference type="EMBL" id="RYC15664.1"/>
    </source>
</evidence>
<dbReference type="EMBL" id="SDVB01000191">
    <property type="protein sequence ID" value="RYC15664.1"/>
    <property type="molecule type" value="Genomic_DNA"/>
</dbReference>
<dbReference type="Gene3D" id="2.60.40.3110">
    <property type="match status" value="1"/>
</dbReference>
<dbReference type="InterPro" id="IPR025949">
    <property type="entry name" value="PapC-like_C"/>
</dbReference>
<dbReference type="RefSeq" id="WP_129331605.1">
    <property type="nucleotide sequence ID" value="NZ_SDVB01000191.1"/>
</dbReference>
<dbReference type="Gene3D" id="2.60.40.2610">
    <property type="entry name" value="Outer membrane usher protein FimD, plug domain"/>
    <property type="match status" value="1"/>
</dbReference>
<dbReference type="PANTHER" id="PTHR30451">
    <property type="entry name" value="OUTER MEMBRANE USHER PROTEIN"/>
    <property type="match status" value="1"/>
</dbReference>
<dbReference type="Pfam" id="PF00577">
    <property type="entry name" value="Usher"/>
    <property type="match status" value="1"/>
</dbReference>
<feature type="chain" id="PRO_5020630754" evidence="1">
    <location>
        <begin position="21"/>
        <end position="810"/>
    </location>
</feature>
<dbReference type="InterPro" id="IPR042186">
    <property type="entry name" value="FimD_plug_dom"/>
</dbReference>
<comment type="caution">
    <text evidence="3">The sequence shown here is derived from an EMBL/GenBank/DDBJ whole genome shotgun (WGS) entry which is preliminary data.</text>
</comment>
<dbReference type="GO" id="GO:0015473">
    <property type="term" value="F:fimbrial usher porin activity"/>
    <property type="evidence" value="ECO:0007669"/>
    <property type="project" value="InterPro"/>
</dbReference>
<dbReference type="Proteomes" id="UP000291088">
    <property type="component" value="Unassembled WGS sequence"/>
</dbReference>
<dbReference type="GO" id="GO:0009279">
    <property type="term" value="C:cell outer membrane"/>
    <property type="evidence" value="ECO:0007669"/>
    <property type="project" value="TreeGrafter"/>
</dbReference>
<evidence type="ECO:0000313" key="4">
    <source>
        <dbReference type="Proteomes" id="UP000291088"/>
    </source>
</evidence>
<accession>A0A4Q2TF48</accession>
<feature type="domain" description="PapC-like C-terminal" evidence="2">
    <location>
        <begin position="730"/>
        <end position="789"/>
    </location>
</feature>
<dbReference type="PANTHER" id="PTHR30451:SF5">
    <property type="entry name" value="SLR0019 PROTEIN"/>
    <property type="match status" value="1"/>
</dbReference>
<keyword evidence="4" id="KW-1185">Reference proteome</keyword>
<dbReference type="InterPro" id="IPR000015">
    <property type="entry name" value="Fimb_usher"/>
</dbReference>
<organism evidence="3 4">
    <name type="scientific">Ciceribacter ferrooxidans</name>
    <dbReference type="NCBI Taxonomy" id="2509717"/>
    <lineage>
        <taxon>Bacteria</taxon>
        <taxon>Pseudomonadati</taxon>
        <taxon>Pseudomonadota</taxon>
        <taxon>Alphaproteobacteria</taxon>
        <taxon>Hyphomicrobiales</taxon>
        <taxon>Rhizobiaceae</taxon>
        <taxon>Ciceribacter</taxon>
    </lineage>
</organism>
<keyword evidence="1" id="KW-0732">Signal</keyword>
<evidence type="ECO:0000259" key="2">
    <source>
        <dbReference type="Pfam" id="PF13953"/>
    </source>
</evidence>
<name>A0A4Q2TF48_9HYPH</name>
<feature type="signal peptide" evidence="1">
    <location>
        <begin position="1"/>
        <end position="20"/>
    </location>
</feature>
<dbReference type="OrthoDB" id="8587at2"/>
<proteinExistence type="predicted"/>
<gene>
    <name evidence="3" type="ORF">EUU22_08565</name>
</gene>
<dbReference type="Pfam" id="PF13953">
    <property type="entry name" value="PapC_C"/>
    <property type="match status" value="1"/>
</dbReference>
<sequence length="810" mass="85931">MRKRACGAASILFSLSVSLAVDPSASRARAQRLPPAGTGVDTDTSLAAPLDLQLEVFVNGRSTRLIAGFIRDDDGALAIAPDQLRNVGIIPAAEAVRADGLVDISKLPGVTYRYDATLQAIYFDVQFDSISARIIDAHRPTRSDPGEEKADSSFGGLINYTIYGNTGGGDAGKIWDFQGLSGWLEGRVFSPYGVLSSSQLLSTSTDDRYDSTRLETNWSYSDPDTMTTYQVGDLITGGLGWTRPIRMGGVQVKRNFGLRPDLVTMPLPQLSGSAAVPSTVDVYVDNARRLSETIPEGPFEIINLPVVTGAGMARLVVRDALGRETTSDTPFFASSNLLATGLADYSLEAGYARRFYGTESNDYSSDLVGSGTLRYGVDDWLTVEAHAEGGGGLLNGGGGAAFGLGSYGVASLAGSASSYGDRAGFQLAGSVEMEFGDWRLYARSQHTFGDYDDIAAITFGPATPEERFRASPPRALDQIALSVPLSFDPSTLNLSFTNVETVDGDRSQLVGLSYSRQINNRVSFFASGFTDLADRGSFGIFAGLSVQLGKDIYGAASVSSGSDGSAFTADIAKSAGTESGSLGWRLRNSEGTRTHRSATVTYRTETARFEAGAAQHGEHLQATGQVDGAIVFAGGDVFLSNRIDDAFAVIDTGAPGVDVLYENRPAGRSNGRGKLLLPNLRSYEPNRVTIDPTNLPVDAVVAETKSTTIPADRSGTVIRFDVETQAAAALVTLRDEGGSYIEIGSTGRVEESGEDFFVGYDGQAFLTHLTAHNRVTISRSDGTPCVAEFGFRPKAGEQVTIPDVVCRATQ</sequence>
<protein>
    <submittedName>
        <fullName evidence="3">Fimbrial biogenesis outer membrane usher protein</fullName>
    </submittedName>
</protein>
<evidence type="ECO:0000256" key="1">
    <source>
        <dbReference type="SAM" id="SignalP"/>
    </source>
</evidence>